<feature type="region of interest" description="Disordered" evidence="1">
    <location>
        <begin position="702"/>
        <end position="721"/>
    </location>
</feature>
<evidence type="ECO:0000313" key="3">
    <source>
        <dbReference type="Proteomes" id="UP001642464"/>
    </source>
</evidence>
<accession>A0ABP0IWW3</accession>
<evidence type="ECO:0000313" key="2">
    <source>
        <dbReference type="EMBL" id="CAK9006581.1"/>
    </source>
</evidence>
<organism evidence="2 3">
    <name type="scientific">Durusdinium trenchii</name>
    <dbReference type="NCBI Taxonomy" id="1381693"/>
    <lineage>
        <taxon>Eukaryota</taxon>
        <taxon>Sar</taxon>
        <taxon>Alveolata</taxon>
        <taxon>Dinophyceae</taxon>
        <taxon>Suessiales</taxon>
        <taxon>Symbiodiniaceae</taxon>
        <taxon>Durusdinium</taxon>
    </lineage>
</organism>
<protein>
    <submittedName>
        <fullName evidence="2">Uncharacterized protein</fullName>
    </submittedName>
</protein>
<gene>
    <name evidence="2" type="ORF">SCF082_LOCUS9095</name>
</gene>
<name>A0ABP0IWW3_9DINO</name>
<keyword evidence="3" id="KW-1185">Reference proteome</keyword>
<reference evidence="2 3" key="1">
    <citation type="submission" date="2024-02" db="EMBL/GenBank/DDBJ databases">
        <authorList>
            <person name="Chen Y."/>
            <person name="Shah S."/>
            <person name="Dougan E. K."/>
            <person name="Thang M."/>
            <person name="Chan C."/>
        </authorList>
    </citation>
    <scope>NUCLEOTIDE SEQUENCE [LARGE SCALE GENOMIC DNA]</scope>
</reference>
<comment type="caution">
    <text evidence="2">The sequence shown here is derived from an EMBL/GenBank/DDBJ whole genome shotgun (WGS) entry which is preliminary data.</text>
</comment>
<proteinExistence type="predicted"/>
<dbReference type="Proteomes" id="UP001642464">
    <property type="component" value="Unassembled WGS sequence"/>
</dbReference>
<dbReference type="EMBL" id="CAXAMM010005247">
    <property type="protein sequence ID" value="CAK9006581.1"/>
    <property type="molecule type" value="Genomic_DNA"/>
</dbReference>
<evidence type="ECO:0000256" key="1">
    <source>
        <dbReference type="SAM" id="MobiDB-lite"/>
    </source>
</evidence>
<sequence length="721" mass="78735">MLADAVKDEILRALKMDQVMVAHKELMLTLQKHKLVHRTRLLPDAVGPHPANRDGFGLSPRDCHNLLESILQVGFDSTQTSAVCVEVDDRSKLFTFCDNIVKNSGGSLPPWDAHLLKYGSVSGSHLNAALRCIAHEAPHTEAGSTVVVNGKLSLHLVDSVDKNMAAAVTQGVEWTVVSAAAAEVPGVCALLQEAGNTASQVARGESEFQVLLRIKALIDLDGMDSTWDAIKKVIQRTKPQCSAATPFMYQFVVKFGQQELLQRINSRLIMEGLLTRSLGPDFFRSLSGETKETKGEALSVLRHCALAMAYCCEEKNKKLGPSDLKKIYSAQLAEPMMNGQKLILKVRKLVKKEVGEEGPKYEAVLPHVWKFENTVLLCALDRRPPTVADMECAALDLVDAVEMTIAVRISACWDGHRAKLDLCKSAAPPPPAEAAAKSKEIPVQPRNLTAEGDLTDSVQLVKEMGFKPGSTIQRRKDKLAATIDSMGGDTVVLQLDEGLFQLSCNSFLQNEWKIIKRQVESLEYGFEQFSNHCGFENADMLNMVTKGKIMGALLGLESKHRGCQKNLAIVLKPTRNVKVTSPIQKGKMTLVPSTPAVSLKSSKAGLSLEIEGQEWYLHPHVVGPEKDGSMKSDSFLCPFWLVRKTHDASEANVEIKLVNGGSDALKIPVMQNKVALKEGDLLMLYVEKLPDAAPEALIPFAKPTGAPATKRRKTGKSAECG</sequence>